<feature type="compositionally biased region" description="Polar residues" evidence="9">
    <location>
        <begin position="2458"/>
        <end position="2485"/>
    </location>
</feature>
<feature type="compositionally biased region" description="Basic and acidic residues" evidence="9">
    <location>
        <begin position="1204"/>
        <end position="1214"/>
    </location>
</feature>
<dbReference type="PANTHER" id="PTHR14113">
    <property type="entry name" value="PICCOLO/BASSOON"/>
    <property type="match status" value="1"/>
</dbReference>
<feature type="compositionally biased region" description="Basic and acidic residues" evidence="9">
    <location>
        <begin position="1417"/>
        <end position="1432"/>
    </location>
</feature>
<feature type="compositionally biased region" description="Polar residues" evidence="9">
    <location>
        <begin position="3633"/>
        <end position="3642"/>
    </location>
</feature>
<keyword evidence="2" id="KW-0677">Repeat</keyword>
<feature type="region of interest" description="Disordered" evidence="9">
    <location>
        <begin position="4554"/>
        <end position="4656"/>
    </location>
</feature>
<dbReference type="InterPro" id="IPR035892">
    <property type="entry name" value="C2_domain_sf"/>
</dbReference>
<feature type="compositionally biased region" description="Low complexity" evidence="9">
    <location>
        <begin position="4109"/>
        <end position="4119"/>
    </location>
</feature>
<feature type="compositionally biased region" description="Pro residues" evidence="9">
    <location>
        <begin position="116"/>
        <end position="137"/>
    </location>
</feature>
<feature type="compositionally biased region" description="Polar residues" evidence="9">
    <location>
        <begin position="2368"/>
        <end position="2377"/>
    </location>
</feature>
<evidence type="ECO:0000313" key="13">
    <source>
        <dbReference type="RefSeq" id="XP_045578193.1"/>
    </source>
</evidence>
<dbReference type="Gene3D" id="2.30.42.10">
    <property type="match status" value="1"/>
</dbReference>
<feature type="region of interest" description="Disordered" evidence="9">
    <location>
        <begin position="4421"/>
        <end position="4442"/>
    </location>
</feature>
<feature type="compositionally biased region" description="Low complexity" evidence="9">
    <location>
        <begin position="887"/>
        <end position="900"/>
    </location>
</feature>
<dbReference type="InterPro" id="IPR052098">
    <property type="entry name" value="Presynaptic_Scaffold_Bsn/Pclo"/>
</dbReference>
<feature type="coiled-coil region" evidence="8">
    <location>
        <begin position="3737"/>
        <end position="3774"/>
    </location>
</feature>
<feature type="compositionally biased region" description="Low complexity" evidence="9">
    <location>
        <begin position="303"/>
        <end position="313"/>
    </location>
</feature>
<feature type="region of interest" description="Disordered" evidence="9">
    <location>
        <begin position="4238"/>
        <end position="4257"/>
    </location>
</feature>
<evidence type="ECO:0000259" key="10">
    <source>
        <dbReference type="PROSITE" id="PS50004"/>
    </source>
</evidence>
<evidence type="ECO:0000256" key="8">
    <source>
        <dbReference type="SAM" id="Coils"/>
    </source>
</evidence>
<dbReference type="InterPro" id="IPR001565">
    <property type="entry name" value="Synaptotagmin"/>
</dbReference>
<dbReference type="Pfam" id="PF00595">
    <property type="entry name" value="PDZ"/>
    <property type="match status" value="1"/>
</dbReference>
<feature type="compositionally biased region" description="Polar residues" evidence="9">
    <location>
        <begin position="2698"/>
        <end position="2711"/>
    </location>
</feature>
<feature type="compositionally biased region" description="Low complexity" evidence="9">
    <location>
        <begin position="1500"/>
        <end position="1513"/>
    </location>
</feature>
<feature type="region of interest" description="Disordered" evidence="9">
    <location>
        <begin position="3481"/>
        <end position="3605"/>
    </location>
</feature>
<dbReference type="PRINTS" id="PR00399">
    <property type="entry name" value="SYNAPTOTAGMN"/>
</dbReference>
<feature type="compositionally biased region" description="Polar residues" evidence="9">
    <location>
        <begin position="4874"/>
        <end position="4891"/>
    </location>
</feature>
<dbReference type="CDD" id="cd06714">
    <property type="entry name" value="PDZ_RIM-like"/>
    <property type="match status" value="1"/>
</dbReference>
<feature type="compositionally biased region" description="Polar residues" evidence="9">
    <location>
        <begin position="1703"/>
        <end position="1716"/>
    </location>
</feature>
<feature type="compositionally biased region" description="Basic and acidic residues" evidence="9">
    <location>
        <begin position="4554"/>
        <end position="4571"/>
    </location>
</feature>
<gene>
    <name evidence="13" type="primary">LOC106597326</name>
</gene>
<feature type="compositionally biased region" description="Acidic residues" evidence="9">
    <location>
        <begin position="1893"/>
        <end position="1904"/>
    </location>
</feature>
<feature type="compositionally biased region" description="Low complexity" evidence="9">
    <location>
        <begin position="957"/>
        <end position="974"/>
    </location>
</feature>
<feature type="compositionally biased region" description="Basic and acidic residues" evidence="9">
    <location>
        <begin position="1170"/>
        <end position="1180"/>
    </location>
</feature>
<feature type="region of interest" description="Disordered" evidence="9">
    <location>
        <begin position="4050"/>
        <end position="4069"/>
    </location>
</feature>
<dbReference type="InterPro" id="IPR001478">
    <property type="entry name" value="PDZ"/>
</dbReference>
<feature type="compositionally biased region" description="Polar residues" evidence="9">
    <location>
        <begin position="872"/>
        <end position="883"/>
    </location>
</feature>
<dbReference type="SMART" id="SM00228">
    <property type="entry name" value="PDZ"/>
    <property type="match status" value="1"/>
</dbReference>
<keyword evidence="1" id="KW-0479">Metal-binding</keyword>
<feature type="region of interest" description="Disordered" evidence="9">
    <location>
        <begin position="4781"/>
        <end position="4945"/>
    </location>
</feature>
<feature type="region of interest" description="Disordered" evidence="9">
    <location>
        <begin position="3617"/>
        <end position="3726"/>
    </location>
</feature>
<dbReference type="Proteomes" id="UP001652741">
    <property type="component" value="Chromosome ssa07"/>
</dbReference>
<keyword evidence="3" id="KW-0863">Zinc-finger</keyword>
<keyword evidence="12" id="KW-1185">Reference proteome</keyword>
<feature type="compositionally biased region" description="Low complexity" evidence="9">
    <location>
        <begin position="2664"/>
        <end position="2683"/>
    </location>
</feature>
<dbReference type="PANTHER" id="PTHR14113:SF11">
    <property type="entry name" value="PROTEIN PICCOLO ISOFORM X1"/>
    <property type="match status" value="1"/>
</dbReference>
<feature type="compositionally biased region" description="Low complexity" evidence="9">
    <location>
        <begin position="3679"/>
        <end position="3692"/>
    </location>
</feature>
<feature type="compositionally biased region" description="Low complexity" evidence="9">
    <location>
        <begin position="492"/>
        <end position="503"/>
    </location>
</feature>
<feature type="compositionally biased region" description="Low complexity" evidence="9">
    <location>
        <begin position="1433"/>
        <end position="1444"/>
    </location>
</feature>
<dbReference type="InterPro" id="IPR011011">
    <property type="entry name" value="Znf_FYVE_PHD"/>
</dbReference>
<feature type="compositionally biased region" description="Polar residues" evidence="9">
    <location>
        <begin position="3525"/>
        <end position="3545"/>
    </location>
</feature>
<feature type="coiled-coil region" evidence="8">
    <location>
        <begin position="3345"/>
        <end position="3430"/>
    </location>
</feature>
<feature type="compositionally biased region" description="Basic and acidic residues" evidence="9">
    <location>
        <begin position="1563"/>
        <end position="1577"/>
    </location>
</feature>
<feature type="compositionally biased region" description="Basic and acidic residues" evidence="9">
    <location>
        <begin position="1000"/>
        <end position="1009"/>
    </location>
</feature>
<dbReference type="InterPro" id="IPR036034">
    <property type="entry name" value="PDZ_sf"/>
</dbReference>
<dbReference type="SMART" id="SM00239">
    <property type="entry name" value="C2"/>
    <property type="match status" value="2"/>
</dbReference>
<feature type="compositionally biased region" description="Basic and acidic residues" evidence="9">
    <location>
        <begin position="3550"/>
        <end position="3583"/>
    </location>
</feature>
<dbReference type="PROSITE" id="PS50004">
    <property type="entry name" value="C2"/>
    <property type="match status" value="2"/>
</dbReference>
<feature type="region of interest" description="Disordered" evidence="9">
    <location>
        <begin position="1329"/>
        <end position="1730"/>
    </location>
</feature>
<name>A0ABM3F4G4_SALSA</name>
<evidence type="ECO:0000256" key="5">
    <source>
        <dbReference type="ARBA" id="ARBA00023018"/>
    </source>
</evidence>
<feature type="region of interest" description="Disordered" evidence="9">
    <location>
        <begin position="3806"/>
        <end position="3852"/>
    </location>
</feature>
<feature type="domain" description="C2" evidence="10">
    <location>
        <begin position="4658"/>
        <end position="4780"/>
    </location>
</feature>
<feature type="compositionally biased region" description="Basic and acidic residues" evidence="9">
    <location>
        <begin position="1399"/>
        <end position="1410"/>
    </location>
</feature>
<feature type="region of interest" description="Disordered" evidence="9">
    <location>
        <begin position="2582"/>
        <end position="2686"/>
    </location>
</feature>
<feature type="compositionally biased region" description="Basic and acidic residues" evidence="9">
    <location>
        <begin position="1808"/>
        <end position="1824"/>
    </location>
</feature>
<feature type="compositionally biased region" description="Basic and acidic residues" evidence="9">
    <location>
        <begin position="1514"/>
        <end position="1528"/>
    </location>
</feature>
<feature type="compositionally biased region" description="Low complexity" evidence="9">
    <location>
        <begin position="1578"/>
        <end position="1595"/>
    </location>
</feature>
<feature type="compositionally biased region" description="Basic and acidic residues" evidence="9">
    <location>
        <begin position="1272"/>
        <end position="1282"/>
    </location>
</feature>
<feature type="compositionally biased region" description="Low complexity" evidence="9">
    <location>
        <begin position="2030"/>
        <end position="2051"/>
    </location>
</feature>
<evidence type="ECO:0000256" key="4">
    <source>
        <dbReference type="ARBA" id="ARBA00022833"/>
    </source>
</evidence>
<feature type="compositionally biased region" description="Basic and acidic residues" evidence="9">
    <location>
        <begin position="1912"/>
        <end position="1931"/>
    </location>
</feature>
<feature type="compositionally biased region" description="Polar residues" evidence="9">
    <location>
        <begin position="1777"/>
        <end position="1786"/>
    </location>
</feature>
<dbReference type="PROSITE" id="PS50106">
    <property type="entry name" value="PDZ"/>
    <property type="match status" value="1"/>
</dbReference>
<feature type="compositionally biased region" description="Basic and acidic residues" evidence="9">
    <location>
        <begin position="1302"/>
        <end position="1312"/>
    </location>
</feature>
<feature type="compositionally biased region" description="Basic and acidic residues" evidence="9">
    <location>
        <begin position="1689"/>
        <end position="1702"/>
    </location>
</feature>
<feature type="domain" description="PDZ" evidence="11">
    <location>
        <begin position="4452"/>
        <end position="4531"/>
    </location>
</feature>
<comment type="subcellular location">
    <subcellularLocation>
        <location evidence="7">Presynaptic active zone</location>
    </subcellularLocation>
</comment>
<feature type="compositionally biased region" description="Polar residues" evidence="9">
    <location>
        <begin position="917"/>
        <end position="935"/>
    </location>
</feature>
<feature type="compositionally biased region" description="Low complexity" evidence="9">
    <location>
        <begin position="672"/>
        <end position="702"/>
    </location>
</feature>
<feature type="domain" description="C2" evidence="10">
    <location>
        <begin position="5005"/>
        <end position="5130"/>
    </location>
</feature>
<feature type="compositionally biased region" description="Basic and acidic residues" evidence="9">
    <location>
        <begin position="320"/>
        <end position="330"/>
    </location>
</feature>
<feature type="compositionally biased region" description="Basic and acidic residues" evidence="9">
    <location>
        <begin position="1349"/>
        <end position="1359"/>
    </location>
</feature>
<dbReference type="InterPro" id="IPR013083">
    <property type="entry name" value="Znf_RING/FYVE/PHD"/>
</dbReference>
<evidence type="ECO:0000256" key="2">
    <source>
        <dbReference type="ARBA" id="ARBA00022737"/>
    </source>
</evidence>
<dbReference type="Gene3D" id="2.60.40.150">
    <property type="entry name" value="C2 domain"/>
    <property type="match status" value="2"/>
</dbReference>
<evidence type="ECO:0000256" key="3">
    <source>
        <dbReference type="ARBA" id="ARBA00022771"/>
    </source>
</evidence>
<feature type="compositionally biased region" description="Low complexity" evidence="9">
    <location>
        <begin position="220"/>
        <end position="229"/>
    </location>
</feature>
<evidence type="ECO:0000313" key="12">
    <source>
        <dbReference type="Proteomes" id="UP001652741"/>
    </source>
</evidence>
<feature type="compositionally biased region" description="Low complexity" evidence="9">
    <location>
        <begin position="774"/>
        <end position="785"/>
    </location>
</feature>
<dbReference type="SUPFAM" id="SSF49562">
    <property type="entry name" value="C2 domain (Calcium/lipid-binding domain, CaLB)"/>
    <property type="match status" value="2"/>
</dbReference>
<accession>A0ABM3F4G4</accession>
<organism evidence="12 13">
    <name type="scientific">Salmo salar</name>
    <name type="common">Atlantic salmon</name>
    <dbReference type="NCBI Taxonomy" id="8030"/>
    <lineage>
        <taxon>Eukaryota</taxon>
        <taxon>Metazoa</taxon>
        <taxon>Chordata</taxon>
        <taxon>Craniata</taxon>
        <taxon>Vertebrata</taxon>
        <taxon>Euteleostomi</taxon>
        <taxon>Actinopterygii</taxon>
        <taxon>Neopterygii</taxon>
        <taxon>Teleostei</taxon>
        <taxon>Protacanthopterygii</taxon>
        <taxon>Salmoniformes</taxon>
        <taxon>Salmonidae</taxon>
        <taxon>Salmoninae</taxon>
        <taxon>Salmo</taxon>
    </lineage>
</organism>
<feature type="compositionally biased region" description="Low complexity" evidence="9">
    <location>
        <begin position="351"/>
        <end position="379"/>
    </location>
</feature>
<feature type="compositionally biased region" description="Basic and acidic residues" evidence="9">
    <location>
        <begin position="1951"/>
        <end position="1973"/>
    </location>
</feature>
<feature type="compositionally biased region" description="Basic and acidic residues" evidence="9">
    <location>
        <begin position="1187"/>
        <end position="1197"/>
    </location>
</feature>
<feature type="compositionally biased region" description="Low complexity" evidence="9">
    <location>
        <begin position="846"/>
        <end position="859"/>
    </location>
</feature>
<proteinExistence type="predicted"/>
<keyword evidence="6" id="KW-0966">Cell projection</keyword>
<feature type="compositionally biased region" description="Pro residues" evidence="9">
    <location>
        <begin position="2738"/>
        <end position="2751"/>
    </location>
</feature>
<dbReference type="InterPro" id="IPR008899">
    <property type="entry name" value="Znf_piccolo"/>
</dbReference>
<feature type="region of interest" description="Disordered" evidence="9">
    <location>
        <begin position="2314"/>
        <end position="2345"/>
    </location>
</feature>
<feature type="region of interest" description="Disordered" evidence="9">
    <location>
        <begin position="482"/>
        <end position="587"/>
    </location>
</feature>
<dbReference type="GeneID" id="106597326"/>
<dbReference type="RefSeq" id="XP_045578193.1">
    <property type="nucleotide sequence ID" value="XM_045722237.1"/>
</dbReference>
<dbReference type="SUPFAM" id="SSF57903">
    <property type="entry name" value="FYVE/PHD zinc finger"/>
    <property type="match status" value="2"/>
</dbReference>
<feature type="region of interest" description="Disordered" evidence="9">
    <location>
        <begin position="841"/>
        <end position="1315"/>
    </location>
</feature>
<keyword evidence="4" id="KW-0862">Zinc</keyword>
<evidence type="ECO:0000259" key="11">
    <source>
        <dbReference type="PROSITE" id="PS50106"/>
    </source>
</evidence>
<feature type="region of interest" description="Disordered" evidence="9">
    <location>
        <begin position="303"/>
        <end position="379"/>
    </location>
</feature>
<feature type="compositionally biased region" description="Pro residues" evidence="9">
    <location>
        <begin position="504"/>
        <end position="524"/>
    </location>
</feature>
<dbReference type="Gene3D" id="3.30.40.10">
    <property type="entry name" value="Zinc/RING finger domain, C3HC4 (zinc finger)"/>
    <property type="match status" value="2"/>
</dbReference>
<feature type="compositionally biased region" description="Basic and acidic residues" evidence="9">
    <location>
        <begin position="2420"/>
        <end position="2430"/>
    </location>
</feature>
<feature type="compositionally biased region" description="Basic and acidic residues" evidence="9">
    <location>
        <begin position="1632"/>
        <end position="1645"/>
    </location>
</feature>
<feature type="compositionally biased region" description="Pro residues" evidence="9">
    <location>
        <begin position="2593"/>
        <end position="2603"/>
    </location>
</feature>
<reference evidence="13" key="1">
    <citation type="submission" date="2025-08" db="UniProtKB">
        <authorList>
            <consortium name="RefSeq"/>
        </authorList>
    </citation>
    <scope>IDENTIFICATION</scope>
</reference>
<dbReference type="SUPFAM" id="SSF50156">
    <property type="entry name" value="PDZ domain-like"/>
    <property type="match status" value="1"/>
</dbReference>
<feature type="compositionally biased region" description="Basic and acidic residues" evidence="9">
    <location>
        <begin position="1221"/>
        <end position="1231"/>
    </location>
</feature>
<feature type="region of interest" description="Disordered" evidence="9">
    <location>
        <begin position="20"/>
        <end position="263"/>
    </location>
</feature>
<feature type="compositionally biased region" description="Low complexity" evidence="9">
    <location>
        <begin position="2512"/>
        <end position="2522"/>
    </location>
</feature>
<evidence type="ECO:0000256" key="9">
    <source>
        <dbReference type="SAM" id="MobiDB-lite"/>
    </source>
</evidence>
<feature type="compositionally biased region" description="Low complexity" evidence="9">
    <location>
        <begin position="20"/>
        <end position="41"/>
    </location>
</feature>
<feature type="compositionally biased region" description="Basic and acidic residues" evidence="9">
    <location>
        <begin position="1151"/>
        <end position="1163"/>
    </location>
</feature>
<feature type="compositionally biased region" description="Basic and acidic residues" evidence="9">
    <location>
        <begin position="1447"/>
        <end position="1457"/>
    </location>
</feature>
<feature type="region of interest" description="Disordered" evidence="9">
    <location>
        <begin position="4082"/>
        <end position="4123"/>
    </location>
</feature>
<feature type="compositionally biased region" description="Polar residues" evidence="9">
    <location>
        <begin position="4838"/>
        <end position="4850"/>
    </location>
</feature>
<dbReference type="Pfam" id="PF05715">
    <property type="entry name" value="zf-piccolo"/>
    <property type="match status" value="2"/>
</dbReference>
<feature type="compositionally biased region" description="Basic and acidic residues" evidence="9">
    <location>
        <begin position="1538"/>
        <end position="1555"/>
    </location>
</feature>
<feature type="compositionally biased region" description="Low complexity" evidence="9">
    <location>
        <begin position="4614"/>
        <end position="4638"/>
    </location>
</feature>
<feature type="compositionally biased region" description="Low complexity" evidence="9">
    <location>
        <begin position="2490"/>
        <end position="2504"/>
    </location>
</feature>
<dbReference type="InterPro" id="IPR000008">
    <property type="entry name" value="C2_dom"/>
</dbReference>
<feature type="compositionally biased region" description="Polar residues" evidence="9">
    <location>
        <begin position="3711"/>
        <end position="3720"/>
    </location>
</feature>
<feature type="compositionally biased region" description="Polar residues" evidence="9">
    <location>
        <begin position="1031"/>
        <end position="1045"/>
    </location>
</feature>
<keyword evidence="8" id="KW-0175">Coiled coil</keyword>
<feature type="compositionally biased region" description="Basic and acidic residues" evidence="9">
    <location>
        <begin position="4421"/>
        <end position="4440"/>
    </location>
</feature>
<feature type="compositionally biased region" description="Polar residues" evidence="9">
    <location>
        <begin position="1651"/>
        <end position="1661"/>
    </location>
</feature>
<feature type="region of interest" description="Disordered" evidence="9">
    <location>
        <begin position="4270"/>
        <end position="4301"/>
    </location>
</feature>
<protein>
    <submittedName>
        <fullName evidence="13">Protein piccolo isoform X2</fullName>
    </submittedName>
</protein>
<feature type="region of interest" description="Disordered" evidence="9">
    <location>
        <begin position="2815"/>
        <end position="2854"/>
    </location>
</feature>
<feature type="compositionally biased region" description="Basic and acidic residues" evidence="9">
    <location>
        <begin position="1767"/>
        <end position="1776"/>
    </location>
</feature>
<feature type="compositionally biased region" description="Pro residues" evidence="9">
    <location>
        <begin position="76"/>
        <end position="98"/>
    </location>
</feature>
<feature type="compositionally biased region" description="Pro residues" evidence="9">
    <location>
        <begin position="231"/>
        <end position="240"/>
    </location>
</feature>
<feature type="compositionally biased region" description="Basic and acidic residues" evidence="9">
    <location>
        <begin position="1383"/>
        <end position="1392"/>
    </location>
</feature>
<feature type="compositionally biased region" description="Basic and acidic residues" evidence="9">
    <location>
        <begin position="937"/>
        <end position="956"/>
    </location>
</feature>
<feature type="compositionally biased region" description="Basic and acidic residues" evidence="9">
    <location>
        <begin position="1238"/>
        <end position="1248"/>
    </location>
</feature>
<feature type="compositionally biased region" description="Basic and acidic residues" evidence="9">
    <location>
        <begin position="2149"/>
        <end position="2164"/>
    </location>
</feature>
<feature type="region of interest" description="Disordered" evidence="9">
    <location>
        <begin position="416"/>
        <end position="456"/>
    </location>
</feature>
<evidence type="ECO:0000256" key="7">
    <source>
        <dbReference type="ARBA" id="ARBA00034101"/>
    </source>
</evidence>
<feature type="compositionally biased region" description="Pro residues" evidence="9">
    <location>
        <begin position="200"/>
        <end position="219"/>
    </location>
</feature>
<dbReference type="Pfam" id="PF00168">
    <property type="entry name" value="C2"/>
    <property type="match status" value="2"/>
</dbReference>
<feature type="compositionally biased region" description="Acidic residues" evidence="9">
    <location>
        <begin position="2089"/>
        <end position="2102"/>
    </location>
</feature>
<feature type="region of interest" description="Disordered" evidence="9">
    <location>
        <begin position="2698"/>
        <end position="2755"/>
    </location>
</feature>
<sequence length="5141" mass="552482">MFGSSFLSGANPLNAVSSMTSQVSSGMSSMSSEVTSMGSGVNMPSFGLFDKEEKPGEKPQGGPPGPGSKGPQQGGPRPPGPGQGPRPPGQQGPRPPGQQGPRPTGQGPPGQQGPRTPGPGQGPRPPGQQGPRPPGQGPPGQQGPRPPGQGPPGQQGPRPPVSGQGPPGQQGPRPPVSGQGPPGQQGPRPPGQGPPGQQGPRPPGPGQGPPGQQGPPGPGAQPSGPAKAGGPPGPQGPGKPPGGGLCPLCKSTQLNVGSKEPPNYSNCTMCKNQVCSLCGFSPPDSEGKEWLCLNCQMQRAMGGMDDPPMMGKGSAPPSPSRKDPGKDGKKPNLLIKQQSISDRGLTPPTTPKQKSPGPSSPKGSPQPSPAKSKQESSFFGGLGGISLGGLTDVAKPPAAASQAAESITGTMFSGFGGFTGSAKPDRAKAAAGPQKTAESVTGKMFSGFGGFTETAKPPAAASQMFGFGSSILSSATNLMTTDSVDSVDEKAGSPADSPAGSPAGSPPDSPFSAPGSPPSSPPDSPFSAPGSPPDSDSPDTPPAFKKAPKRAVSLLKDQKSIEAEPPAEPLKAGEPPTPAPGSGAQENCPLCKVELNVGSADTPNYSNCTECKKSVCNLCGFNPTPHLGEKEWLCLNCQTQRALSGQLGDIPPPPSPVKKQLPTATPTPPASPAKVPASPAAAAAASPLTRSPSVTQAEAAAAAKEDTQTLSMSKVVTERTPPQTPDAASANTDTTPIPPEHATPPSDSVPEEKDPEQAETMEAISETILDEPVPESVVESAVEASAVEKDPEQAEAIEAISETILDEPVTESVVESAVEASAVEKDPEQAEAMEAISETILDEPVPESVAESAVEAPVVNHPESMPEKVTEEQSPPDTTQAESDFQPAVVEEPVIAPPVENESEKPVEAAPEPTPSPDTVQSESTAEQISPSLSAGSEKEEPILEKVLEEEAKPVEPEVIPTPETVTQETTVQPDQSPEPVPPAPVVTEEEGKAVVIEEEPSHPPKAEETAPTPPAVTEQEEKPKGPEPQATTVEQPPTEVSSVHTGPVAESSAVETAVETKMPKVAPAPPVKIVENSASAPEAPNEPVEDCTSPKPAELEPVPSQKEEVPPAVEETPPVVAESEQPKEVETVPQTEAVESVATSPPLFTDKVEEKPVEKEADPILPAQFEEKPVEKEADPILPAQFEEKPVEKEAEAISPAQVEEKPIEKEAEPIPPAQVEEKPIEKEAEPIQPAQVEEKPVEKEAEPIQPAQVEEMPVEKEAEPIQPAQVEEKPVEKEAEPIQPAQVEEKKAEPIQPAQVEEKPVEKEAEPIPPAQVEEKLVEKEAEAIQAAQVEEKEAEPIQPAQVEEKPVEKEAEPIQPAQVEEKPVEKEAEPIPPAQVEEKPVEKGAEPIPPAKVEEKSVEKEAEPIPPAQVEEKPVESEAGVKKVPEASLAPPAAEPENVSPERDAERTESETVVEPSPEVKSEESVSPSPFEKKVPEQLPEPEPQSAKVDQIPPQEAVEAPAPVVEKNTDETEAGAERVGPEEENLTSVDTKVEPEPTADNKAEKAQDESTPPASEAKEQEKVKTEHLEQAIEASSLSSAASEPQAPENVSEEKPTQEGEEAGSIAENKQEVSIAESREPTPTVCDEKAVQEKELSKEDESEQTPKTDSVSESIQPEKEKVVVSPPVVSEKQEPISVSEVKAVSDREGSVEDKTTPEQTKTSETVSRNVSIAPAPVVEPDTLVPVVGKQDEDKPLNEEKSMPEIQGIIEAEVDAVGEATLKDPGEKNTVAKDSSPTSPSDLAKLESTVLPILEAQATQPKDNSDKLTDSLKTRRKLEVLPLSPESPSTEDDPELSEKKDASAKKKLLVPTDIRGDSLEDSSESLGKDSPMSGDDEDFIRKQIMEMSENEDASPSDEENLIRRKIRDHDRKRMEQEKGEGKERSAMAKGRRLLKKNTISPEDEDERKLSLDKPDKAWKEGSEPKVSDSQEGEQPSADRVVAVRQFRTIELNTTTTPVRIPGTSDDGELEMESLTNSPDDRSRGDGSSSLHASSFTPGTSPTSLSSLDEDSDSSSPSRMHSGEGKQHRKAKHRQQGQGLPTIEDSSEEEELREEEELLREQEKQKGSGKKSKKDKEEIRAQRRRERPKTPPSNLSPIEDASPTEELRQEAEMEEFRRSSLSDFSPSIESEPEGVEINAAKIAAVQKVYQLPTSVSLYSPTADQGANKSPEKRALKTADEAYEEIMLKARTPTKEKVDIPPGKESLYGGMLIEDYAYESLVDENGKKVQQQKSEKISVPAQPKILRSPDEVYEDMMEKKKEFMQLEQELKKAQSVSERPTPEIVLQPTEPTSSTSVTVTIGKDGKPLLDAEAAYEELMKKVLTPGTSPTQQGPDISGAAPGGEFEGTESRRALRPIPDLRVTQCSSGEEDADEEATETKSQDKPKTSSDIPKADQTPLTAAAETESKSVACKVPSSTTSDQPQTHIETSQADQPLDITQQDVMDLSSMKSSAPAVASVSPLPTLPQYTPTVPSVVSTTPPVPPKPAILHRALSQEKADIPEPPPLPPPTMPKPSVYPRKPPVPLPSQAIIRSEHVAMTTAQGSPVRQPHVPPPVPPKPAIPAGMGYSHRPGENIKPPLAPKPVSQHGSPAHIQCPRPTALHTGHADIALNLSPTAESRPGHFSGHSSGHSSGHPSPTSPRYGNRHETYVVITLPSQPSSPVEGITTQAPSSPGPASPSRHAQPPPQPQTQYQPHPQPQKQPQPPPPHTNRVPLAFTRITESMESQEICGPEKVVSSSCHVIEAISASAPPPEVRLGQVTQFVTTEVQRTMVSVRHERSPPPPPAPRANGVPISLEKPKPQQTQSPQGYQPGEVVDLRTMKVNSESAMKVVDLSSSDVRRQSLATDINSRQTSAVQSPVVNLSTESTSVSIVTDSITIVTCAATIQSYENTNISQVPSLPLQLTTTNKAFEPVCQIIYRPIDAQPTTSNNAEIPINLSVGPGTGLGTFQTPVTIAPTPAPGCVANGLSSGMPTVAGAVDLSTAKPFNTVVSVDASSAEVVTAVIIEEDGKPVDLTAGRRAVCCDVVYKLPFTGSCTTQQPTTPLPEDRFGYRDDHYQYDRSPYNMRGFGCIKPSMSDTNLAEAGLFLYKSKNSYNFHGTTEGAVDLTSSKTSDAGVALDFSTKGSGLYSGMIIPPYSQARVNGAVGTHFGTSSVLRSSNGVVYSSVSVPVPSPYAITTQPGSIFSTTYNSLSAGMHTSDTMPSLSTLQNQPMTRSNSFISTTSADDQGDVPLNLELAKDGISTSTALTTKTVTLALERLDSYTDASLEAIAASLEALSSPCVPGEGQYQMQREILEMEKFKQQRLAEELEWERQEIQRFREQEQMLVQKELEELQSMKQAILCQQEDERQAHLMMQKETYAQQQQQLEQIQRLQEQLRAQLEEQKFRKMYPGEVLLGHGQQEAVVLGPDGTELARKIMDSGCQTDDEDSVVDKAYTAGRKKRSTAKKSVDSCVQTDDEDQEEWEPARARRSRPRTSRGDRGGQTSDMSIQAHSEISIQTDSAGNVRMDARMELSDSESPHWEDKRRPTPLEIEQSGHLRADPSSLQAPPKSPNVLYSPISPCISPSKSLEFVSYEKSLGDTSPQRIRGSTDPTKVSPTGSPKGPKAMQRSMSDPKPMSPTGEERASSSFQYGDGYSGKSSSGSTPTGTGKKVKRTLPNPPSEEEATAAGQTAYSTGSARRRMCRNTNMARAKILQDIDRELDMVERESSKLRHKQAELDEEEKEIDAKLRYLEMGINRRKDALLKEREKRERAYLQSVAEDRDYMSDSEVSNIRETRSGRGSGEDEEIGSHGLERPRTAPQSELDDFVPPQTTHEAQYGTYSQYQYPLSQTLYQQQSLYQSPQSYQSQSIYSSVPSLSSSQQQSYHQMLLLQQKAARQAALIQELDASSKYEVISRQPDPVSSAYMGGVRYDKYGNHLDLRALEVGGSMAGSPMSNVSADSFYGDVEHHHHTPRSYVLLEDAAELAKSSTSLASSSYAQAEKELAKAERLLRRSAADLTSTDYLGSSSRLHSGYGKTPDDEDSMDDPYELKLLKQQLKQEFRRSTGGTESLDPLTGLSHNYYGTPSSGVSSSQSYSQRHYPKTEKYSISRLTLEKQAAKQLPASMLYQKHKAPLTDPKVSKYSSMQDGRSLETDYTSYLGSSNVSASPRSSRLLQDEITFGLRKNIAEQQKYLGSTLGANLAGSLNFGQSLALDSTSYPSGSRSRPSSRPNSVYGLDLSLKRDLSSSSLRLKGDGEAASDSYQMPSGRAKPTSLPIVQGGRGRIPIVAQNSEEESPLSPVGQPMGMARASAGPLPPISADSRDQFGSCLSLQDSQQQQHLREEPTRGRGYVLMDDLQGTMSDCEALSDSMLALNRDDPPQSHENIPNAYHLQREATDWFDKPREGRPENGQGPDRRQGKVVYYPFPHTRVKLQRDPKDRSVSGNGLGIRVVGGKEVPGTNGDIGAYVAKVLPGGVAQQTGKILEGMQVLEWNGLPLTGKTYEEVQGLVVQQCGEAELCVRLDLNMLADSEGSQHLDLPDQNKPGDRPPRSPGVDPKQLAAELQKVSQQQAPPPTTATSSSSTVGGEKGPHSAVSGAASATSSAIQSPGQPGSPSVSKKRHSSKSADAVKTQSHPVTGEIQLQINYDKQLGNLIVHVLQARNLAPRDNNGYSDPFVKVYLLPGRGAENKRRSKQAGQSLNPEWNQTVIYKNIHLEQLRKKLLEVSVWDYDKCSSNDFLGEVLMDLSNTANMDNVPRWLPLKEQSEGEHHRRSLSAQGRQHSPKPPSQHASPKTPAHGNQDSPKPPSQHASPKTPAHGNQDSPKSSVIKSRSHGIFPDPAKDTQVPTIEKSHSSPGTSKPSPSEGHSQHTPRAAPRAAPRKSARQHQQDGDGGVAVATGEAPASQQQHRLQPTRPGRSGDAQVTAASLDSGLSGSAYSLLEDEGGTNAVDSAIFQVPRFGKIPNGTDVMMSPMSNMDSEGKTQVMGEIKIALRKELKTEGDQLVLEILQCRNITYKFKSPDHLPDLYVKLYVVNIATQKRIIKKKTRVCRHDREPSFNETFRFCMNPTGHSLQLFLVSNGGKFIKKTLIGEAYIWLDKVDVRKRVVSWHKLLASSAQIHS</sequence>
<feature type="compositionally biased region" description="Basic and acidic residues" evidence="9">
    <location>
        <begin position="3831"/>
        <end position="3840"/>
    </location>
</feature>
<feature type="region of interest" description="Disordered" evidence="9">
    <location>
        <begin position="1767"/>
        <end position="2176"/>
    </location>
</feature>
<keyword evidence="5" id="KW-0770">Synapse</keyword>
<feature type="compositionally biased region" description="Pro residues" evidence="9">
    <location>
        <begin position="2544"/>
        <end position="2555"/>
    </location>
</feature>
<feature type="region of interest" description="Disordered" evidence="9">
    <location>
        <begin position="2363"/>
        <end position="2569"/>
    </location>
</feature>
<evidence type="ECO:0000256" key="1">
    <source>
        <dbReference type="ARBA" id="ARBA00022723"/>
    </source>
</evidence>
<dbReference type="PRINTS" id="PR00360">
    <property type="entry name" value="C2DOMAIN"/>
</dbReference>
<evidence type="ECO:0000256" key="6">
    <source>
        <dbReference type="ARBA" id="ARBA00023273"/>
    </source>
</evidence>
<feature type="compositionally biased region" description="Low complexity" evidence="9">
    <location>
        <begin position="1111"/>
        <end position="1124"/>
    </location>
</feature>
<feature type="compositionally biased region" description="Basic and acidic residues" evidence="9">
    <location>
        <begin position="1366"/>
        <end position="1376"/>
    </location>
</feature>
<dbReference type="CDD" id="cd04031">
    <property type="entry name" value="C2A_RIM1alpha"/>
    <property type="match status" value="1"/>
</dbReference>
<feature type="region of interest" description="Disordered" evidence="9">
    <location>
        <begin position="645"/>
        <end position="793"/>
    </location>
</feature>